<dbReference type="Proteomes" id="UP000835052">
    <property type="component" value="Unassembled WGS sequence"/>
</dbReference>
<organism evidence="2 3">
    <name type="scientific">Caenorhabditis auriculariae</name>
    <dbReference type="NCBI Taxonomy" id="2777116"/>
    <lineage>
        <taxon>Eukaryota</taxon>
        <taxon>Metazoa</taxon>
        <taxon>Ecdysozoa</taxon>
        <taxon>Nematoda</taxon>
        <taxon>Chromadorea</taxon>
        <taxon>Rhabditida</taxon>
        <taxon>Rhabditina</taxon>
        <taxon>Rhabditomorpha</taxon>
        <taxon>Rhabditoidea</taxon>
        <taxon>Rhabditidae</taxon>
        <taxon>Peloderinae</taxon>
        <taxon>Caenorhabditis</taxon>
    </lineage>
</organism>
<reference evidence="2" key="1">
    <citation type="submission" date="2020-10" db="EMBL/GenBank/DDBJ databases">
        <authorList>
            <person name="Kikuchi T."/>
        </authorList>
    </citation>
    <scope>NUCLEOTIDE SEQUENCE</scope>
    <source>
        <strain evidence="2">NKZ352</strain>
    </source>
</reference>
<evidence type="ECO:0000313" key="2">
    <source>
        <dbReference type="EMBL" id="CAD6188961.1"/>
    </source>
</evidence>
<proteinExistence type="predicted"/>
<protein>
    <submittedName>
        <fullName evidence="2">Uncharacterized protein</fullName>
    </submittedName>
</protein>
<feature type="compositionally biased region" description="Polar residues" evidence="1">
    <location>
        <begin position="156"/>
        <end position="180"/>
    </location>
</feature>
<feature type="compositionally biased region" description="Basic and acidic residues" evidence="1">
    <location>
        <begin position="186"/>
        <end position="205"/>
    </location>
</feature>
<evidence type="ECO:0000256" key="1">
    <source>
        <dbReference type="SAM" id="MobiDB-lite"/>
    </source>
</evidence>
<feature type="region of interest" description="Disordered" evidence="1">
    <location>
        <begin position="135"/>
        <end position="236"/>
    </location>
</feature>
<feature type="compositionally biased region" description="Basic and acidic residues" evidence="1">
    <location>
        <begin position="212"/>
        <end position="226"/>
    </location>
</feature>
<evidence type="ECO:0000313" key="3">
    <source>
        <dbReference type="Proteomes" id="UP000835052"/>
    </source>
</evidence>
<accession>A0A8S1H069</accession>
<name>A0A8S1H069_9PELO</name>
<comment type="caution">
    <text evidence="2">The sequence shown here is derived from an EMBL/GenBank/DDBJ whole genome shotgun (WGS) entry which is preliminary data.</text>
</comment>
<sequence length="453" mass="51131">MTKTQKSAILIPALPHRTVAVERPPSKKSFMRAPARQKKISAHLMRKFEREADERRIKALRAALEQEKKTRRIEVSRKMEKEKLLKAAEVAEKKHEPIFKKRPTSHCSIVLQQTDTNAVITLKKPLSNVNVQPITTNERKDVEDGPTRKLPHSAEKTQGTFVTKQKFSDSNEQSCKSRNIQPIFGDKSKHTEKKSALDRPCKADKVQPISDNKPKLPNDITKDKRPLPAGKDLPTTEKKIKMPENRPELKFLYKTEKKQSTVTDESKLRENESTLDRPYKTNQVQSTTIDKPQASTIPAINQIDQVQAQNPAQAAPPAPVRALAQAEVVLDRYVYCPGKAHSHKPIYGKLKKSIPRKRWNGKLVTNCRSCGFFPVYLLPYCEASGPLIKGPGEVPSVAKQEKIPPFIINIGELRKAQKLRKKIPLVKIDLMALSKLPTSPNAARSVLRKIGKH</sequence>
<dbReference type="EMBL" id="CAJGYM010000009">
    <property type="protein sequence ID" value="CAD6188961.1"/>
    <property type="molecule type" value="Genomic_DNA"/>
</dbReference>
<gene>
    <name evidence="2" type="ORF">CAUJ_LOCUS4880</name>
</gene>
<dbReference type="AlphaFoldDB" id="A0A8S1H069"/>
<keyword evidence="3" id="KW-1185">Reference proteome</keyword>
<feature type="compositionally biased region" description="Basic and acidic residues" evidence="1">
    <location>
        <begin position="137"/>
        <end position="155"/>
    </location>
</feature>